<name>A0AA88VTA6_9ASTE</name>
<evidence type="ECO:0008006" key="3">
    <source>
        <dbReference type="Google" id="ProtNLM"/>
    </source>
</evidence>
<sequence>MPISGGRRRAPPTTLTMLIVSRNCRGFGSSKKVWALRRLCRQFSPDLLLLSETKIPSSSLSPILSALGYTNNQLIDPLRSAGGLCLAWKLGVDIEVEPTTDNVSKVNNIQLELDEELKREESIWLDRSRLQRIFEGDINTKFFHLTIIVRRRRNAIEFFKTSDEVWVSSRKPIGDCFNDHFHNIFTSTDPSFPPDLDNLISPVVTAEDNHMLCAIPDEAEIKETINRMGEHKAPGPDGMTVLFYKTYWNITKLTIINSVQSFFAYGFLLKEQNHTLLTLIPKSANPTSVNHYRTISLCNVTYKIISAILANRLKAILHKLISPLQAAFIPNRLISDNSILVQEI</sequence>
<dbReference type="Gene3D" id="3.60.10.10">
    <property type="entry name" value="Endonuclease/exonuclease/phosphatase"/>
    <property type="match status" value="1"/>
</dbReference>
<dbReference type="Proteomes" id="UP001188597">
    <property type="component" value="Unassembled WGS sequence"/>
</dbReference>
<protein>
    <recommendedName>
        <fullName evidence="3">Reverse transcriptase domain-containing protein</fullName>
    </recommendedName>
</protein>
<dbReference type="PANTHER" id="PTHR46890">
    <property type="entry name" value="NON-LTR RETROLELEMENT REVERSE TRANSCRIPTASE-LIKE PROTEIN-RELATED"/>
    <property type="match status" value="1"/>
</dbReference>
<organism evidence="1 2">
    <name type="scientific">Escallonia herrerae</name>
    <dbReference type="NCBI Taxonomy" id="1293975"/>
    <lineage>
        <taxon>Eukaryota</taxon>
        <taxon>Viridiplantae</taxon>
        <taxon>Streptophyta</taxon>
        <taxon>Embryophyta</taxon>
        <taxon>Tracheophyta</taxon>
        <taxon>Spermatophyta</taxon>
        <taxon>Magnoliopsida</taxon>
        <taxon>eudicotyledons</taxon>
        <taxon>Gunneridae</taxon>
        <taxon>Pentapetalae</taxon>
        <taxon>asterids</taxon>
        <taxon>campanulids</taxon>
        <taxon>Escalloniales</taxon>
        <taxon>Escalloniaceae</taxon>
        <taxon>Escallonia</taxon>
    </lineage>
</organism>
<dbReference type="EMBL" id="JAVXUP010001294">
    <property type="protein sequence ID" value="KAK3013488.1"/>
    <property type="molecule type" value="Genomic_DNA"/>
</dbReference>
<dbReference type="SUPFAM" id="SSF56219">
    <property type="entry name" value="DNase I-like"/>
    <property type="match status" value="1"/>
</dbReference>
<proteinExistence type="predicted"/>
<accession>A0AA88VTA6</accession>
<reference evidence="1" key="1">
    <citation type="submission" date="2022-12" db="EMBL/GenBank/DDBJ databases">
        <title>Draft genome assemblies for two species of Escallonia (Escalloniales).</title>
        <authorList>
            <person name="Chanderbali A."/>
            <person name="Dervinis C."/>
            <person name="Anghel I."/>
            <person name="Soltis D."/>
            <person name="Soltis P."/>
            <person name="Zapata F."/>
        </authorList>
    </citation>
    <scope>NUCLEOTIDE SEQUENCE</scope>
    <source>
        <strain evidence="1">UCBG64.0493</strain>
        <tissue evidence="1">Leaf</tissue>
    </source>
</reference>
<comment type="caution">
    <text evidence="1">The sequence shown here is derived from an EMBL/GenBank/DDBJ whole genome shotgun (WGS) entry which is preliminary data.</text>
</comment>
<evidence type="ECO:0000313" key="1">
    <source>
        <dbReference type="EMBL" id="KAK3013488.1"/>
    </source>
</evidence>
<dbReference type="AlphaFoldDB" id="A0AA88VTA6"/>
<evidence type="ECO:0000313" key="2">
    <source>
        <dbReference type="Proteomes" id="UP001188597"/>
    </source>
</evidence>
<keyword evidence="2" id="KW-1185">Reference proteome</keyword>
<gene>
    <name evidence="1" type="ORF">RJ639_010307</name>
</gene>
<dbReference type="InterPro" id="IPR052343">
    <property type="entry name" value="Retrotransposon-Effector_Assoc"/>
</dbReference>
<dbReference type="InterPro" id="IPR036691">
    <property type="entry name" value="Endo/exonu/phosph_ase_sf"/>
</dbReference>
<dbReference type="PANTHER" id="PTHR46890:SF48">
    <property type="entry name" value="RNA-DIRECTED DNA POLYMERASE"/>
    <property type="match status" value="1"/>
</dbReference>